<dbReference type="InterPro" id="IPR001830">
    <property type="entry name" value="Glyco_trans_20"/>
</dbReference>
<keyword evidence="6 9" id="KW-0328">Glycosyltransferase</keyword>
<gene>
    <name evidence="10" type="ORF">SAMN02745674_01818</name>
</gene>
<comment type="function">
    <text evidence="9">Probably involved in the osmoprotection via the biosynthesis of trehalose. Catalyzes the transfer of glucose from UDP-alpha-D-glucose (UDP-Glc) to D-glucose 6-phosphate (Glc-6-P) to form trehalose-6-phosphate. Acts with retention of the anomeric configuration of the UDP-sugar donor.</text>
</comment>
<evidence type="ECO:0000256" key="7">
    <source>
        <dbReference type="ARBA" id="ARBA00022679"/>
    </source>
</evidence>
<keyword evidence="7 9" id="KW-0808">Transferase</keyword>
<dbReference type="PANTHER" id="PTHR10788:SF106">
    <property type="entry name" value="BCDNA.GH08860"/>
    <property type="match status" value="1"/>
</dbReference>
<dbReference type="Pfam" id="PF00982">
    <property type="entry name" value="Glyco_transf_20"/>
    <property type="match status" value="1"/>
</dbReference>
<dbReference type="PANTHER" id="PTHR10788">
    <property type="entry name" value="TREHALOSE-6-PHOSPHATE SYNTHASE"/>
    <property type="match status" value="1"/>
</dbReference>
<organism evidence="10 11">
    <name type="scientific">Lysobacter spongiicola DSM 21749</name>
    <dbReference type="NCBI Taxonomy" id="1122188"/>
    <lineage>
        <taxon>Bacteria</taxon>
        <taxon>Pseudomonadati</taxon>
        <taxon>Pseudomonadota</taxon>
        <taxon>Gammaproteobacteria</taxon>
        <taxon>Lysobacterales</taxon>
        <taxon>Lysobacteraceae</taxon>
        <taxon>Novilysobacter</taxon>
    </lineage>
</organism>
<protein>
    <recommendedName>
        <fullName evidence="5 9">Trehalose-6-phosphate synthase</fullName>
        <ecNumber evidence="4 9">2.4.1.15</ecNumber>
    </recommendedName>
    <alternativeName>
        <fullName evidence="9">Osmoregulatory trehalose synthesis protein A</fullName>
    </alternativeName>
    <alternativeName>
        <fullName evidence="9">UDP-glucose-glucosephosphate glucosyltransferase</fullName>
    </alternativeName>
</protein>
<dbReference type="Proteomes" id="UP000190061">
    <property type="component" value="Unassembled WGS sequence"/>
</dbReference>
<comment type="subunit">
    <text evidence="3 9">Homotetramer.</text>
</comment>
<dbReference type="UniPathway" id="UPA00299"/>
<dbReference type="FunFam" id="3.40.50.2000:FF:000024">
    <property type="entry name" value="Trehalose-6-phosphate synthase"/>
    <property type="match status" value="1"/>
</dbReference>
<proteinExistence type="inferred from homology"/>
<accession>A0A1T4QX35</accession>
<dbReference type="InterPro" id="IPR012766">
    <property type="entry name" value="Trehalose_OtsA"/>
</dbReference>
<comment type="pathway">
    <text evidence="1 9">Glycan biosynthesis; trehalose biosynthesis.</text>
</comment>
<dbReference type="NCBIfam" id="TIGR02400">
    <property type="entry name" value="trehalose_OtsA"/>
    <property type="match status" value="1"/>
</dbReference>
<dbReference type="GO" id="GO:0005992">
    <property type="term" value="P:trehalose biosynthetic process"/>
    <property type="evidence" value="ECO:0007669"/>
    <property type="project" value="UniProtKB-UniRule"/>
</dbReference>
<evidence type="ECO:0000256" key="2">
    <source>
        <dbReference type="ARBA" id="ARBA00008799"/>
    </source>
</evidence>
<evidence type="ECO:0000313" key="10">
    <source>
        <dbReference type="EMBL" id="SKA08137.1"/>
    </source>
</evidence>
<evidence type="ECO:0000256" key="3">
    <source>
        <dbReference type="ARBA" id="ARBA00011881"/>
    </source>
</evidence>
<dbReference type="EC" id="2.4.1.15" evidence="4 9"/>
<evidence type="ECO:0000256" key="8">
    <source>
        <dbReference type="ARBA" id="ARBA00048039"/>
    </source>
</evidence>
<evidence type="ECO:0000256" key="5">
    <source>
        <dbReference type="ARBA" id="ARBA00018539"/>
    </source>
</evidence>
<comment type="similarity">
    <text evidence="2 9">Belongs to the glycosyltransferase 20 family.</text>
</comment>
<dbReference type="SUPFAM" id="SSF53756">
    <property type="entry name" value="UDP-Glycosyltransferase/glycogen phosphorylase"/>
    <property type="match status" value="1"/>
</dbReference>
<comment type="catalytic activity">
    <reaction evidence="8 9">
        <text>D-glucose 6-phosphate + UDP-alpha-D-glucose = alpha,alpha-trehalose 6-phosphate + UDP + H(+)</text>
        <dbReference type="Rhea" id="RHEA:18889"/>
        <dbReference type="ChEBI" id="CHEBI:15378"/>
        <dbReference type="ChEBI" id="CHEBI:58223"/>
        <dbReference type="ChEBI" id="CHEBI:58429"/>
        <dbReference type="ChEBI" id="CHEBI:58885"/>
        <dbReference type="ChEBI" id="CHEBI:61548"/>
        <dbReference type="EC" id="2.4.1.15"/>
    </reaction>
</comment>
<dbReference type="EMBL" id="FUXP01000006">
    <property type="protein sequence ID" value="SKA08137.1"/>
    <property type="molecule type" value="Genomic_DNA"/>
</dbReference>
<dbReference type="AlphaFoldDB" id="A0A1T4QX35"/>
<evidence type="ECO:0000256" key="4">
    <source>
        <dbReference type="ARBA" id="ARBA00012538"/>
    </source>
</evidence>
<dbReference type="RefSeq" id="WP_078758402.1">
    <property type="nucleotide sequence ID" value="NZ_FUXP01000006.1"/>
</dbReference>
<keyword evidence="11" id="KW-1185">Reference proteome</keyword>
<dbReference type="OrthoDB" id="9815690at2"/>
<dbReference type="Gene3D" id="3.40.50.2000">
    <property type="entry name" value="Glycogen Phosphorylase B"/>
    <property type="match status" value="2"/>
</dbReference>
<reference evidence="10 11" key="1">
    <citation type="submission" date="2017-02" db="EMBL/GenBank/DDBJ databases">
        <authorList>
            <person name="Peterson S.W."/>
        </authorList>
    </citation>
    <scope>NUCLEOTIDE SEQUENCE [LARGE SCALE GENOMIC DNA]</scope>
    <source>
        <strain evidence="10 11">DSM 21749</strain>
    </source>
</reference>
<evidence type="ECO:0000256" key="1">
    <source>
        <dbReference type="ARBA" id="ARBA00005199"/>
    </source>
</evidence>
<evidence type="ECO:0000313" key="11">
    <source>
        <dbReference type="Proteomes" id="UP000190061"/>
    </source>
</evidence>
<dbReference type="CDD" id="cd03788">
    <property type="entry name" value="GT20_TPS"/>
    <property type="match status" value="1"/>
</dbReference>
<name>A0A1T4QX35_9GAMM</name>
<evidence type="ECO:0000256" key="9">
    <source>
        <dbReference type="RuleBase" id="RU362045"/>
    </source>
</evidence>
<dbReference type="GO" id="GO:0003825">
    <property type="term" value="F:alpha,alpha-trehalose-phosphate synthase (UDP-forming) activity"/>
    <property type="evidence" value="ECO:0007669"/>
    <property type="project" value="UniProtKB-UniRule"/>
</dbReference>
<evidence type="ECO:0000256" key="6">
    <source>
        <dbReference type="ARBA" id="ARBA00022676"/>
    </source>
</evidence>
<sequence>MSRLVVVSNRVALPDQPMSGGLAVALRAALEETGGLWFGWSGKIHPKESGHVHEQQDGNIEYVTLDLSRQDHADYYNGFANRTLWPLLHFRVDLVDYSRETYDAYRRVNALFADKLAPLLRDDDIVWIHDYHLIPLARLLRERGVRCKLGFFLHVPMPSSDLLAALPHHARLFEGLSSHDLIGFQTERDLERFQDYVRLFGRGRVISDGVLETSGGHRLHAGAFPISIDTARIAEQAAAAADQSSVIKLALSIPRGSLAIGVDRLDYSKGLPERFKAFECYLKQYPEQRDRLTFLQIAPVSRGGVPEYQALRNELEQLAGHINGGYAHPDWTPMRYVNQNYPHSTLTGFYRLAQVGVVTPLRDGMNLVAKEFVASQDEDNPGVLVLSSFAGAARELDGALQVNPYDLDGVAAALAQAIEMPLGERQERWEGMMKRLREFDITAWRRSYLEALRAV</sequence>
<dbReference type="STRING" id="1122188.SAMN02745674_01818"/>